<proteinExistence type="predicted"/>
<name>A0A2W5FSF7_9BACT</name>
<comment type="caution">
    <text evidence="2">The sequence shown here is derived from an EMBL/GenBank/DDBJ whole genome shotgun (WGS) entry which is preliminary data.</text>
</comment>
<accession>A0A2W5FSF7</accession>
<dbReference type="AlphaFoldDB" id="A0A2W5FSF7"/>
<dbReference type="Proteomes" id="UP000249739">
    <property type="component" value="Unassembled WGS sequence"/>
</dbReference>
<evidence type="ECO:0000256" key="1">
    <source>
        <dbReference type="SAM" id="Phobius"/>
    </source>
</evidence>
<gene>
    <name evidence="2" type="ORF">DI586_02710</name>
</gene>
<keyword evidence="1" id="KW-0472">Membrane</keyword>
<evidence type="ECO:0000313" key="3">
    <source>
        <dbReference type="Proteomes" id="UP000249739"/>
    </source>
</evidence>
<evidence type="ECO:0000313" key="2">
    <source>
        <dbReference type="EMBL" id="PZP56757.1"/>
    </source>
</evidence>
<organism evidence="2 3">
    <name type="scientific">Micavibrio aeruginosavorus</name>
    <dbReference type="NCBI Taxonomy" id="349221"/>
    <lineage>
        <taxon>Bacteria</taxon>
        <taxon>Pseudomonadati</taxon>
        <taxon>Bdellovibrionota</taxon>
        <taxon>Bdellovibrionia</taxon>
        <taxon>Bdellovibrionales</taxon>
        <taxon>Pseudobdellovibrionaceae</taxon>
        <taxon>Micavibrio</taxon>
    </lineage>
</organism>
<dbReference type="EMBL" id="QFOT01000016">
    <property type="protein sequence ID" value="PZP56757.1"/>
    <property type="molecule type" value="Genomic_DNA"/>
</dbReference>
<keyword evidence="1" id="KW-1133">Transmembrane helix</keyword>
<protein>
    <submittedName>
        <fullName evidence="2">Uncharacterized protein</fullName>
    </submittedName>
</protein>
<feature type="transmembrane region" description="Helical" evidence="1">
    <location>
        <begin position="12"/>
        <end position="32"/>
    </location>
</feature>
<sequence length="59" mass="6203">MNQPVEKKNEGLKCIFGTASLVAAFGAFALLIGPRNAAHDVFEGVADKVVQVFSSKPSP</sequence>
<keyword evidence="1" id="KW-0812">Transmembrane</keyword>
<reference evidence="2 3" key="1">
    <citation type="submission" date="2017-08" db="EMBL/GenBank/DDBJ databases">
        <title>Infants hospitalized years apart are colonized by the same room-sourced microbial strains.</title>
        <authorList>
            <person name="Brooks B."/>
            <person name="Olm M.R."/>
            <person name="Firek B.A."/>
            <person name="Baker R."/>
            <person name="Thomas B.C."/>
            <person name="Morowitz M.J."/>
            <person name="Banfield J.F."/>
        </authorList>
    </citation>
    <scope>NUCLEOTIDE SEQUENCE [LARGE SCALE GENOMIC DNA]</scope>
    <source>
        <strain evidence="2">S2_006_000_R2_64</strain>
    </source>
</reference>